<accession>A0AAD9XMN6</accession>
<dbReference type="SUPFAM" id="SSF56219">
    <property type="entry name" value="DNase I-like"/>
    <property type="match status" value="1"/>
</dbReference>
<keyword evidence="2" id="KW-1185">Reference proteome</keyword>
<evidence type="ECO:0000313" key="2">
    <source>
        <dbReference type="Proteomes" id="UP001280121"/>
    </source>
</evidence>
<evidence type="ECO:0000313" key="1">
    <source>
        <dbReference type="EMBL" id="KAK2662389.1"/>
    </source>
</evidence>
<sequence>MFEGGCFGRWSRIGNASKIREASRYLLSVWPFGTYGKGVPRTTIVAFRALLKYMQQYSPNIVFLMETRLNHVRMENLRIKLGFNGKLVVECEVVMSGGSRVHGHLDHEQRRHDWTLLKRLHGMYSLPLLCSRDFNEIISDDEKLGGPPRNRKLMENFGEAIDWCGLEDVNRGPIFTWCNKRDSVESVQERLDRGLCNHLWKQAFPNAFVNHLDFLHSYHCALLFVLAVKADDWQLRGSRNRRRFHFKAC</sequence>
<proteinExistence type="predicted"/>
<comment type="caution">
    <text evidence="1">The sequence shown here is derived from an EMBL/GenBank/DDBJ whole genome shotgun (WGS) entry which is preliminary data.</text>
</comment>
<dbReference type="EMBL" id="JANJYI010000001">
    <property type="protein sequence ID" value="KAK2662389.1"/>
    <property type="molecule type" value="Genomic_DNA"/>
</dbReference>
<dbReference type="Proteomes" id="UP001280121">
    <property type="component" value="Unassembled WGS sequence"/>
</dbReference>
<protein>
    <recommendedName>
        <fullName evidence="3">Endonuclease/exonuclease/phosphatase domain-containing protein</fullName>
    </recommendedName>
</protein>
<dbReference type="PANTHER" id="PTHR33710:SF77">
    <property type="entry name" value="DNASE I-LIKE SUPERFAMILY PROTEIN"/>
    <property type="match status" value="1"/>
</dbReference>
<reference evidence="1" key="1">
    <citation type="journal article" date="2023" name="Plant J.">
        <title>Genome sequences and population genomics provide insights into the demographic history, inbreeding, and mutation load of two 'living fossil' tree species of Dipteronia.</title>
        <authorList>
            <person name="Feng Y."/>
            <person name="Comes H.P."/>
            <person name="Chen J."/>
            <person name="Zhu S."/>
            <person name="Lu R."/>
            <person name="Zhang X."/>
            <person name="Li P."/>
            <person name="Qiu J."/>
            <person name="Olsen K.M."/>
            <person name="Qiu Y."/>
        </authorList>
    </citation>
    <scope>NUCLEOTIDE SEQUENCE</scope>
    <source>
        <strain evidence="1">KIB01</strain>
    </source>
</reference>
<name>A0AAD9XMN6_9ROSI</name>
<dbReference type="PANTHER" id="PTHR33710">
    <property type="entry name" value="BNAC02G09200D PROTEIN"/>
    <property type="match status" value="1"/>
</dbReference>
<gene>
    <name evidence="1" type="ORF">Ddye_000963</name>
</gene>
<dbReference type="Gene3D" id="3.60.10.10">
    <property type="entry name" value="Endonuclease/exonuclease/phosphatase"/>
    <property type="match status" value="1"/>
</dbReference>
<evidence type="ECO:0008006" key="3">
    <source>
        <dbReference type="Google" id="ProtNLM"/>
    </source>
</evidence>
<organism evidence="1 2">
    <name type="scientific">Dipteronia dyeriana</name>
    <dbReference type="NCBI Taxonomy" id="168575"/>
    <lineage>
        <taxon>Eukaryota</taxon>
        <taxon>Viridiplantae</taxon>
        <taxon>Streptophyta</taxon>
        <taxon>Embryophyta</taxon>
        <taxon>Tracheophyta</taxon>
        <taxon>Spermatophyta</taxon>
        <taxon>Magnoliopsida</taxon>
        <taxon>eudicotyledons</taxon>
        <taxon>Gunneridae</taxon>
        <taxon>Pentapetalae</taxon>
        <taxon>rosids</taxon>
        <taxon>malvids</taxon>
        <taxon>Sapindales</taxon>
        <taxon>Sapindaceae</taxon>
        <taxon>Hippocastanoideae</taxon>
        <taxon>Acereae</taxon>
        <taxon>Dipteronia</taxon>
    </lineage>
</organism>
<dbReference type="AlphaFoldDB" id="A0AAD9XMN6"/>
<dbReference type="InterPro" id="IPR036691">
    <property type="entry name" value="Endo/exonu/phosph_ase_sf"/>
</dbReference>